<keyword evidence="5" id="KW-0012">Acyltransferase</keyword>
<evidence type="ECO:0000256" key="1">
    <source>
        <dbReference type="ARBA" id="ARBA00004752"/>
    </source>
</evidence>
<sequence length="388" mass="40310">MAVGAVLWGLAACGAGPAPTGGSDAAAAAQAVVTLTPGDGATDVPARGGVQVTVRDGRLTQVTLRSDDGSAVLGTLAADGASWRPDGKLAPETRYTLDAVATDARGAQAAKHAVFTTFVPTHTFVGFYTPEDGSTVGVGMEVSLRFSRAVDAAERAAVERAVQVTAVPAVPVVGHWFGGGRLDFRPEHFWSPGTKVTLRLALRGVEGAPGVYGTQDRTVHFTVARSQISTADATADRMTVVRDGRTLRTLPISAGMPGHDTYAGIMVITEQDRVTRMNSRTVGLGSEYDIPAVPHAMRLTDSGTFVHGVFWRPASVFGSQNTSHGCIGLHDVRGGTSTTTPAGWFFAHSIPGDVVVVTRSAGGPVAPDNGLNGWNMPWSAWVAGSALR</sequence>
<feature type="domain" description="L,D-TPase catalytic" evidence="8">
    <location>
        <begin position="227"/>
        <end position="358"/>
    </location>
</feature>
<dbReference type="PANTHER" id="PTHR30582">
    <property type="entry name" value="L,D-TRANSPEPTIDASE"/>
    <property type="match status" value="1"/>
</dbReference>
<evidence type="ECO:0000313" key="10">
    <source>
        <dbReference type="Proteomes" id="UP001596174"/>
    </source>
</evidence>
<dbReference type="PANTHER" id="PTHR30582:SF2">
    <property type="entry name" value="L,D-TRANSPEPTIDASE YCIB-RELATED"/>
    <property type="match status" value="1"/>
</dbReference>
<dbReference type="InterPro" id="IPR038063">
    <property type="entry name" value="Transpep_catalytic_dom"/>
</dbReference>
<comment type="pathway">
    <text evidence="1 7">Cell wall biogenesis; peptidoglycan biosynthesis.</text>
</comment>
<dbReference type="CDD" id="cd16913">
    <property type="entry name" value="YkuD_like"/>
    <property type="match status" value="1"/>
</dbReference>
<feature type="active site" description="Proton donor/acceptor" evidence="7">
    <location>
        <position position="307"/>
    </location>
</feature>
<evidence type="ECO:0000256" key="4">
    <source>
        <dbReference type="ARBA" id="ARBA00022984"/>
    </source>
</evidence>
<organism evidence="9 10">
    <name type="scientific">Streptacidiphilus monticola</name>
    <dbReference type="NCBI Taxonomy" id="2161674"/>
    <lineage>
        <taxon>Bacteria</taxon>
        <taxon>Bacillati</taxon>
        <taxon>Actinomycetota</taxon>
        <taxon>Actinomycetes</taxon>
        <taxon>Kitasatosporales</taxon>
        <taxon>Streptomycetaceae</taxon>
        <taxon>Streptacidiphilus</taxon>
    </lineage>
</organism>
<dbReference type="Gene3D" id="2.40.440.10">
    <property type="entry name" value="L,D-transpeptidase catalytic domain-like"/>
    <property type="match status" value="1"/>
</dbReference>
<name>A0ABW1FYU6_9ACTN</name>
<feature type="active site" description="Nucleophile" evidence="7">
    <location>
        <position position="326"/>
    </location>
</feature>
<dbReference type="SUPFAM" id="SSF141523">
    <property type="entry name" value="L,D-transpeptidase catalytic domain-like"/>
    <property type="match status" value="1"/>
</dbReference>
<evidence type="ECO:0000256" key="7">
    <source>
        <dbReference type="PROSITE-ProRule" id="PRU01373"/>
    </source>
</evidence>
<protein>
    <submittedName>
        <fullName evidence="9">Ig-like domain-containing protein</fullName>
    </submittedName>
</protein>
<proteinExistence type="predicted"/>
<dbReference type="Proteomes" id="UP001596174">
    <property type="component" value="Unassembled WGS sequence"/>
</dbReference>
<accession>A0ABW1FYU6</accession>
<evidence type="ECO:0000313" key="9">
    <source>
        <dbReference type="EMBL" id="MFC5907685.1"/>
    </source>
</evidence>
<evidence type="ECO:0000256" key="5">
    <source>
        <dbReference type="ARBA" id="ARBA00023315"/>
    </source>
</evidence>
<dbReference type="Gene3D" id="2.60.40.3780">
    <property type="match status" value="1"/>
</dbReference>
<keyword evidence="4 7" id="KW-0573">Peptidoglycan synthesis</keyword>
<keyword evidence="6 7" id="KW-0961">Cell wall biogenesis/degradation</keyword>
<evidence type="ECO:0000256" key="2">
    <source>
        <dbReference type="ARBA" id="ARBA00022679"/>
    </source>
</evidence>
<keyword evidence="2" id="KW-0808">Transferase</keyword>
<comment type="caution">
    <text evidence="9">The sequence shown here is derived from an EMBL/GenBank/DDBJ whole genome shotgun (WGS) entry which is preliminary data.</text>
</comment>
<dbReference type="InterPro" id="IPR005490">
    <property type="entry name" value="LD_TPept_cat_dom"/>
</dbReference>
<reference evidence="10" key="1">
    <citation type="journal article" date="2019" name="Int. J. Syst. Evol. Microbiol.">
        <title>The Global Catalogue of Microorganisms (GCM) 10K type strain sequencing project: providing services to taxonomists for standard genome sequencing and annotation.</title>
        <authorList>
            <consortium name="The Broad Institute Genomics Platform"/>
            <consortium name="The Broad Institute Genome Sequencing Center for Infectious Disease"/>
            <person name="Wu L."/>
            <person name="Ma J."/>
        </authorList>
    </citation>
    <scope>NUCLEOTIDE SEQUENCE [LARGE SCALE GENOMIC DNA]</scope>
    <source>
        <strain evidence="10">JCM 4816</strain>
    </source>
</reference>
<keyword evidence="10" id="KW-1185">Reference proteome</keyword>
<evidence type="ECO:0000256" key="6">
    <source>
        <dbReference type="ARBA" id="ARBA00023316"/>
    </source>
</evidence>
<dbReference type="EMBL" id="JBHSQJ010000038">
    <property type="protein sequence ID" value="MFC5907685.1"/>
    <property type="molecule type" value="Genomic_DNA"/>
</dbReference>
<dbReference type="InterPro" id="IPR041280">
    <property type="entry name" value="Big_10"/>
</dbReference>
<dbReference type="Pfam" id="PF03734">
    <property type="entry name" value="YkuD"/>
    <property type="match status" value="1"/>
</dbReference>
<dbReference type="RefSeq" id="WP_380582355.1">
    <property type="nucleotide sequence ID" value="NZ_JBHSQJ010000038.1"/>
</dbReference>
<gene>
    <name evidence="9" type="ORF">ACFP3V_10675</name>
</gene>
<dbReference type="Pfam" id="PF17964">
    <property type="entry name" value="Big_10"/>
    <property type="match status" value="1"/>
</dbReference>
<dbReference type="InterPro" id="IPR050979">
    <property type="entry name" value="LD-transpeptidase"/>
</dbReference>
<keyword evidence="3 7" id="KW-0133">Cell shape</keyword>
<dbReference type="Gene3D" id="2.60.40.3710">
    <property type="match status" value="1"/>
</dbReference>
<evidence type="ECO:0000256" key="3">
    <source>
        <dbReference type="ARBA" id="ARBA00022960"/>
    </source>
</evidence>
<dbReference type="PROSITE" id="PS52029">
    <property type="entry name" value="LD_TPASE"/>
    <property type="match status" value="1"/>
</dbReference>
<evidence type="ECO:0000259" key="8">
    <source>
        <dbReference type="PROSITE" id="PS52029"/>
    </source>
</evidence>